<dbReference type="AlphaFoldDB" id="A0A3R9PA99"/>
<comment type="function">
    <text evidence="5">Probable component of a branched-chain amino-acid transport system.</text>
</comment>
<evidence type="ECO:0000256" key="2">
    <source>
        <dbReference type="ARBA" id="ARBA00022741"/>
    </source>
</evidence>
<keyword evidence="3 8" id="KW-0067">ATP-binding</keyword>
<comment type="caution">
    <text evidence="8">The sequence shown here is derived from an EMBL/GenBank/DDBJ whole genome shotgun (WGS) entry which is preliminary data.</text>
</comment>
<evidence type="ECO:0000256" key="5">
    <source>
        <dbReference type="ARBA" id="ARBA00056071"/>
    </source>
</evidence>
<keyword evidence="1" id="KW-0813">Transport</keyword>
<dbReference type="Pfam" id="PF00005">
    <property type="entry name" value="ABC_tran"/>
    <property type="match status" value="1"/>
</dbReference>
<dbReference type="InterPro" id="IPR027417">
    <property type="entry name" value="P-loop_NTPase"/>
</dbReference>
<dbReference type="InterPro" id="IPR051120">
    <property type="entry name" value="ABC_AA/LPS_Transport"/>
</dbReference>
<evidence type="ECO:0000259" key="7">
    <source>
        <dbReference type="PROSITE" id="PS50893"/>
    </source>
</evidence>
<evidence type="ECO:0000313" key="9">
    <source>
        <dbReference type="Proteomes" id="UP000278149"/>
    </source>
</evidence>
<feature type="domain" description="ABC transporter" evidence="7">
    <location>
        <begin position="34"/>
        <end position="276"/>
    </location>
</feature>
<proteinExistence type="predicted"/>
<keyword evidence="4" id="KW-0029">Amino-acid transport</keyword>
<keyword evidence="2" id="KW-0547">Nucleotide-binding</keyword>
<dbReference type="Pfam" id="PF12399">
    <property type="entry name" value="BCA_ABC_TP_C"/>
    <property type="match status" value="1"/>
</dbReference>
<dbReference type="GO" id="GO:0005886">
    <property type="term" value="C:plasma membrane"/>
    <property type="evidence" value="ECO:0007669"/>
    <property type="project" value="TreeGrafter"/>
</dbReference>
<dbReference type="InterPro" id="IPR032823">
    <property type="entry name" value="BCA_ABC_TP_C"/>
</dbReference>
<organism evidence="8 9">
    <name type="scientific">Candidatus Korarchaeum cryptofilum</name>
    <dbReference type="NCBI Taxonomy" id="498846"/>
    <lineage>
        <taxon>Archaea</taxon>
        <taxon>Thermoproteota</taxon>
        <taxon>Candidatus Korarchaeia</taxon>
        <taxon>Candidatus Korarchaeales</taxon>
        <taxon>Candidatus Korarchaeaceae</taxon>
        <taxon>Candidatus Korarchaeum</taxon>
    </lineage>
</organism>
<dbReference type="PANTHER" id="PTHR45772">
    <property type="entry name" value="CONSERVED COMPONENT OF ABC TRANSPORTER FOR NATURAL AMINO ACIDS-RELATED"/>
    <property type="match status" value="1"/>
</dbReference>
<dbReference type="PANTHER" id="PTHR45772:SF9">
    <property type="entry name" value="CONSERVED COMPONENT OF ABC TRANSPORTER FOR NATURAL AMINO ACIDS"/>
    <property type="match status" value="1"/>
</dbReference>
<dbReference type="GO" id="GO:0016887">
    <property type="term" value="F:ATP hydrolysis activity"/>
    <property type="evidence" value="ECO:0007669"/>
    <property type="project" value="InterPro"/>
</dbReference>
<dbReference type="Proteomes" id="UP000278149">
    <property type="component" value="Unassembled WGS sequence"/>
</dbReference>
<dbReference type="EMBL" id="RCOR01000022">
    <property type="protein sequence ID" value="RSN69122.1"/>
    <property type="molecule type" value="Genomic_DNA"/>
</dbReference>
<sequence>MKCSCELGDTTILILEPEQYVGALKMNARRSTILQTENLTKRFGGLTALNRVSIKVERGSLTMIMGPNGSGKTTLINVCSGILKPDEGRVLFDGEDITGAPPHEIYKLGFIRTFQIPMPFLKLNVLENVLVAMKNSGESPLKAPLRPLWMKEEEENVKRAMEILGRVGLSDSWDKESFKLGGGQLKMLEVARALAAGAKLIALDEPIGGVDPAYANEILGYLSDLRKNLGITLLLIEHRIDLALPFADYVYVMDRGVVISQGTPEEVSNDPKVLEVYLG</sequence>
<reference evidence="8 9" key="1">
    <citation type="submission" date="2018-10" db="EMBL/GenBank/DDBJ databases">
        <title>Co-occurring genomic capacity for anaerobic methane metabolism and dissimilatory sulfite reduction discovered in the Korarchaeota.</title>
        <authorList>
            <person name="Mckay L.J."/>
            <person name="Dlakic M."/>
            <person name="Fields M.W."/>
            <person name="Delmont T.O."/>
            <person name="Eren A.M."/>
            <person name="Jay Z.J."/>
            <person name="Klingelsmith K.B."/>
            <person name="Rusch D.B."/>
            <person name="Inskeep W.P."/>
        </authorList>
    </citation>
    <scope>NUCLEOTIDE SEQUENCE [LARGE SCALE GENOMIC DNA]</scope>
    <source>
        <strain evidence="8 9">WS</strain>
    </source>
</reference>
<dbReference type="SMART" id="SM00382">
    <property type="entry name" value="AAA"/>
    <property type="match status" value="1"/>
</dbReference>
<dbReference type="InterPro" id="IPR003593">
    <property type="entry name" value="AAA+_ATPase"/>
</dbReference>
<evidence type="ECO:0000256" key="1">
    <source>
        <dbReference type="ARBA" id="ARBA00022448"/>
    </source>
</evidence>
<dbReference type="SUPFAM" id="SSF52540">
    <property type="entry name" value="P-loop containing nucleoside triphosphate hydrolases"/>
    <property type="match status" value="1"/>
</dbReference>
<dbReference type="GO" id="GO:0005524">
    <property type="term" value="F:ATP binding"/>
    <property type="evidence" value="ECO:0007669"/>
    <property type="project" value="UniProtKB-KW"/>
</dbReference>
<evidence type="ECO:0000313" key="8">
    <source>
        <dbReference type="EMBL" id="RSN69122.1"/>
    </source>
</evidence>
<dbReference type="RefSeq" id="WP_125741503.1">
    <property type="nucleotide sequence ID" value="NZ_RCOR01000022.1"/>
</dbReference>
<evidence type="ECO:0000256" key="3">
    <source>
        <dbReference type="ARBA" id="ARBA00022840"/>
    </source>
</evidence>
<dbReference type="InterPro" id="IPR003439">
    <property type="entry name" value="ABC_transporter-like_ATP-bd"/>
</dbReference>
<dbReference type="FunFam" id="3.40.50.300:FF:000421">
    <property type="entry name" value="Branched-chain amino acid ABC transporter ATP-binding protein"/>
    <property type="match status" value="1"/>
</dbReference>
<gene>
    <name evidence="8" type="ORF">D9Q81_04155</name>
</gene>
<protein>
    <recommendedName>
        <fullName evidence="6">Probable branched-chain amino acid transport ATP-binding protein LivG</fullName>
    </recommendedName>
</protein>
<dbReference type="GO" id="GO:0006865">
    <property type="term" value="P:amino acid transport"/>
    <property type="evidence" value="ECO:0007669"/>
    <property type="project" value="UniProtKB-KW"/>
</dbReference>
<dbReference type="CDD" id="cd03219">
    <property type="entry name" value="ABC_Mj1267_LivG_branched"/>
    <property type="match status" value="1"/>
</dbReference>
<evidence type="ECO:0000256" key="4">
    <source>
        <dbReference type="ARBA" id="ARBA00022970"/>
    </source>
</evidence>
<dbReference type="Gene3D" id="3.40.50.300">
    <property type="entry name" value="P-loop containing nucleotide triphosphate hydrolases"/>
    <property type="match status" value="1"/>
</dbReference>
<name>A0A3R9PA99_9CREN</name>
<evidence type="ECO:0000256" key="6">
    <source>
        <dbReference type="ARBA" id="ARBA00072811"/>
    </source>
</evidence>
<dbReference type="PROSITE" id="PS50893">
    <property type="entry name" value="ABC_TRANSPORTER_2"/>
    <property type="match status" value="1"/>
</dbReference>
<accession>A0A3R9PA99</accession>